<feature type="transmembrane region" description="Helical" evidence="7">
    <location>
        <begin position="177"/>
        <end position="196"/>
    </location>
</feature>
<feature type="transmembrane region" description="Helical" evidence="7">
    <location>
        <begin position="234"/>
        <end position="253"/>
    </location>
</feature>
<keyword evidence="4 7" id="KW-0472">Membrane</keyword>
<reference evidence="9 10" key="1">
    <citation type="submission" date="2020-04" db="EMBL/GenBank/DDBJ databases">
        <title>Phylogenetic Diversity and Antibacterial Activity against Ralstonia solanacearum of Endophytic Actinomycete Isolated from Moss.</title>
        <authorList>
            <person name="Zhuang X."/>
        </authorList>
    </citation>
    <scope>NUCLEOTIDE SEQUENCE [LARGE SCALE GENOMIC DNA]</scope>
    <source>
        <strain evidence="9 10">LD120</strain>
    </source>
</reference>
<feature type="transmembrane region" description="Helical" evidence="7">
    <location>
        <begin position="310"/>
        <end position="329"/>
    </location>
</feature>
<dbReference type="CDD" id="cd17321">
    <property type="entry name" value="MFS_MMR_MDR_like"/>
    <property type="match status" value="1"/>
</dbReference>
<dbReference type="SUPFAM" id="SSF103473">
    <property type="entry name" value="MFS general substrate transporter"/>
    <property type="match status" value="1"/>
</dbReference>
<dbReference type="PROSITE" id="PS50850">
    <property type="entry name" value="MFS"/>
    <property type="match status" value="1"/>
</dbReference>
<dbReference type="Gene3D" id="1.20.1720.10">
    <property type="entry name" value="Multidrug resistance protein D"/>
    <property type="match status" value="1"/>
</dbReference>
<evidence type="ECO:0000256" key="1">
    <source>
        <dbReference type="ARBA" id="ARBA00004651"/>
    </source>
</evidence>
<feature type="transmembrane region" description="Helical" evidence="7">
    <location>
        <begin position="90"/>
        <end position="110"/>
    </location>
</feature>
<gene>
    <name evidence="9" type="ORF">HFV08_16760</name>
</gene>
<dbReference type="InterPro" id="IPR036259">
    <property type="entry name" value="MFS_trans_sf"/>
</dbReference>
<proteinExistence type="predicted"/>
<evidence type="ECO:0000313" key="10">
    <source>
        <dbReference type="Proteomes" id="UP000772196"/>
    </source>
</evidence>
<dbReference type="PRINTS" id="PR01036">
    <property type="entry name" value="TCRTETB"/>
</dbReference>
<dbReference type="InterPro" id="IPR020846">
    <property type="entry name" value="MFS_dom"/>
</dbReference>
<dbReference type="EMBL" id="JAAWWP010000009">
    <property type="protein sequence ID" value="NKI42857.1"/>
    <property type="molecule type" value="Genomic_DNA"/>
</dbReference>
<dbReference type="InterPro" id="IPR011701">
    <property type="entry name" value="MFS"/>
</dbReference>
<feature type="region of interest" description="Disordered" evidence="6">
    <location>
        <begin position="501"/>
        <end position="549"/>
    </location>
</feature>
<dbReference type="InterPro" id="IPR005829">
    <property type="entry name" value="Sugar_transporter_CS"/>
</dbReference>
<sequence>MTGGPPTGEGDDQGHPRRWAILVAICAALLVIVVDNTVLNVALPSIAAEFGASTAGQQAVLDAYAVVFSGLLITAGAFSDRWGRRRAMVAGLTVLGLASAAAALAWSVWWLVAMRALMGVGAALVMPATLALLMEVFPARERPRAFAVWGAVASVAMAVGPVLGGALVAVWSWAGAFLINVPVAGAAVLAILRLVPESRDGRGRPIDPLSALLLTLGMVALTTAVILAGEGGATRSPVPESGLLALLALAAFLRRQRRAAAPMIDLSLYRNREFAGGSAAVTLLSLGTASTLFILTQYLQLVRGMSPLEAGLASSPMAAGVVLGSVAGGRAPARIGPRRSAVLGFTGTAAGFLCLAASALDDSYLLIAAGLFLVGGGNGLAGPAVTSTVLGAVPRDRAGTGSALNDTHQQFGYALGVACLGSLLAFVYRSGLPGGLPEDARGGLAATLGHSESLAPGDRRALADAARAAFADAQTVSMLVAAGCVAAVVLVVAVVLRGLPPRTGAPPRTEPGQQEPPARAPGTAAAPSRPDADPPRERKPGEFAGEGGP</sequence>
<feature type="transmembrane region" description="Helical" evidence="7">
    <location>
        <begin position="341"/>
        <end position="360"/>
    </location>
</feature>
<dbReference type="Gene3D" id="1.20.1250.20">
    <property type="entry name" value="MFS general substrate transporter like domains"/>
    <property type="match status" value="1"/>
</dbReference>
<dbReference type="Proteomes" id="UP000772196">
    <property type="component" value="Unassembled WGS sequence"/>
</dbReference>
<feature type="compositionally biased region" description="Low complexity" evidence="6">
    <location>
        <begin position="516"/>
        <end position="529"/>
    </location>
</feature>
<dbReference type="PROSITE" id="PS00216">
    <property type="entry name" value="SUGAR_TRANSPORT_1"/>
    <property type="match status" value="1"/>
</dbReference>
<feature type="transmembrane region" description="Helical" evidence="7">
    <location>
        <begin position="116"/>
        <end position="134"/>
    </location>
</feature>
<name>A0ABX1H3C4_9ACTN</name>
<feature type="domain" description="Major facilitator superfamily (MFS) profile" evidence="8">
    <location>
        <begin position="21"/>
        <end position="499"/>
    </location>
</feature>
<feature type="transmembrane region" description="Helical" evidence="7">
    <location>
        <begin position="19"/>
        <end position="39"/>
    </location>
</feature>
<keyword evidence="5" id="KW-0046">Antibiotic resistance</keyword>
<dbReference type="Pfam" id="PF07690">
    <property type="entry name" value="MFS_1"/>
    <property type="match status" value="1"/>
</dbReference>
<dbReference type="PANTHER" id="PTHR42718">
    <property type="entry name" value="MAJOR FACILITATOR SUPERFAMILY MULTIDRUG TRANSPORTER MFSC"/>
    <property type="match status" value="1"/>
</dbReference>
<keyword evidence="3 7" id="KW-1133">Transmembrane helix</keyword>
<comment type="caution">
    <text evidence="9">The sequence shown here is derived from an EMBL/GenBank/DDBJ whole genome shotgun (WGS) entry which is preliminary data.</text>
</comment>
<evidence type="ECO:0000256" key="5">
    <source>
        <dbReference type="ARBA" id="ARBA00023251"/>
    </source>
</evidence>
<evidence type="ECO:0000256" key="2">
    <source>
        <dbReference type="ARBA" id="ARBA00022692"/>
    </source>
</evidence>
<dbReference type="PANTHER" id="PTHR42718:SF42">
    <property type="entry name" value="EXPORT PROTEIN"/>
    <property type="match status" value="1"/>
</dbReference>
<feature type="transmembrane region" description="Helical" evidence="7">
    <location>
        <begin position="274"/>
        <end position="298"/>
    </location>
</feature>
<feature type="transmembrane region" description="Helical" evidence="7">
    <location>
        <begin position="146"/>
        <end position="171"/>
    </location>
</feature>
<feature type="transmembrane region" description="Helical" evidence="7">
    <location>
        <begin position="208"/>
        <end position="228"/>
    </location>
</feature>
<evidence type="ECO:0000256" key="6">
    <source>
        <dbReference type="SAM" id="MobiDB-lite"/>
    </source>
</evidence>
<evidence type="ECO:0000259" key="8">
    <source>
        <dbReference type="PROSITE" id="PS50850"/>
    </source>
</evidence>
<feature type="transmembrane region" description="Helical" evidence="7">
    <location>
        <begin position="366"/>
        <end position="390"/>
    </location>
</feature>
<evidence type="ECO:0000256" key="4">
    <source>
        <dbReference type="ARBA" id="ARBA00023136"/>
    </source>
</evidence>
<keyword evidence="2 7" id="KW-0812">Transmembrane</keyword>
<evidence type="ECO:0000256" key="3">
    <source>
        <dbReference type="ARBA" id="ARBA00022989"/>
    </source>
</evidence>
<feature type="transmembrane region" description="Helical" evidence="7">
    <location>
        <begin position="476"/>
        <end position="499"/>
    </location>
</feature>
<keyword evidence="10" id="KW-1185">Reference proteome</keyword>
<dbReference type="RefSeq" id="WP_168540292.1">
    <property type="nucleotide sequence ID" value="NZ_JAAWWP010000009.1"/>
</dbReference>
<comment type="subcellular location">
    <subcellularLocation>
        <location evidence="1">Cell membrane</location>
        <topology evidence="1">Multi-pass membrane protein</topology>
    </subcellularLocation>
</comment>
<organism evidence="9 10">
    <name type="scientific">Streptomyces physcomitrii</name>
    <dbReference type="NCBI Taxonomy" id="2724184"/>
    <lineage>
        <taxon>Bacteria</taxon>
        <taxon>Bacillati</taxon>
        <taxon>Actinomycetota</taxon>
        <taxon>Actinomycetes</taxon>
        <taxon>Kitasatosporales</taxon>
        <taxon>Streptomycetaceae</taxon>
        <taxon>Streptomyces</taxon>
    </lineage>
</organism>
<accession>A0ABX1H3C4</accession>
<feature type="compositionally biased region" description="Basic and acidic residues" evidence="6">
    <location>
        <begin position="530"/>
        <end position="541"/>
    </location>
</feature>
<evidence type="ECO:0000313" key="9">
    <source>
        <dbReference type="EMBL" id="NKI42857.1"/>
    </source>
</evidence>
<protein>
    <submittedName>
        <fullName evidence="9">MFS transporter</fullName>
    </submittedName>
</protein>
<feature type="transmembrane region" description="Helical" evidence="7">
    <location>
        <begin position="59"/>
        <end position="78"/>
    </location>
</feature>
<feature type="transmembrane region" description="Helical" evidence="7">
    <location>
        <begin position="411"/>
        <end position="428"/>
    </location>
</feature>
<evidence type="ECO:0000256" key="7">
    <source>
        <dbReference type="SAM" id="Phobius"/>
    </source>
</evidence>